<keyword evidence="5" id="KW-0969">Cilium</keyword>
<evidence type="ECO:0000313" key="12">
    <source>
        <dbReference type="RefSeq" id="XP_018117602.1"/>
    </source>
</evidence>
<dbReference type="GO" id="GO:0060091">
    <property type="term" value="C:kinocilium"/>
    <property type="evidence" value="ECO:0007669"/>
    <property type="project" value="UniProtKB-SubCell"/>
</dbReference>
<dbReference type="GO" id="GO:0044458">
    <property type="term" value="P:motile cilium assembly"/>
    <property type="evidence" value="ECO:0000318"/>
    <property type="project" value="GO_Central"/>
</dbReference>
<dbReference type="Xenbase" id="XB-GENE-6255005">
    <property type="gene designation" value="rsph9.L"/>
</dbReference>
<dbReference type="OrthoDB" id="10258956at2759"/>
<comment type="similarity">
    <text evidence="9">Belongs to the flagellar radial spoke RSP9 family.</text>
</comment>
<evidence type="ECO:0000256" key="4">
    <source>
        <dbReference type="ARBA" id="ARBA00022846"/>
    </source>
</evidence>
<dbReference type="PANTHER" id="PTHR22069">
    <property type="entry name" value="MITOCHONDRIAL RIBOSOMAL PROTEIN S18"/>
    <property type="match status" value="1"/>
</dbReference>
<dbReference type="GO" id="GO:0035082">
    <property type="term" value="P:axoneme assembly"/>
    <property type="evidence" value="ECO:0000318"/>
    <property type="project" value="GO_Central"/>
</dbReference>
<evidence type="ECO:0000256" key="8">
    <source>
        <dbReference type="ARBA" id="ARBA00037822"/>
    </source>
</evidence>
<dbReference type="OMA" id="TFYHVPN"/>
<dbReference type="CTD" id="734848"/>
<evidence type="ECO:0000256" key="3">
    <source>
        <dbReference type="ARBA" id="ARBA00022794"/>
    </source>
</evidence>
<keyword evidence="2" id="KW-0963">Cytoplasm</keyword>
<accession>A0A1L8G6T9</accession>
<evidence type="ECO:0000256" key="2">
    <source>
        <dbReference type="ARBA" id="ARBA00022490"/>
    </source>
</evidence>
<dbReference type="KEGG" id="xla:734848"/>
<protein>
    <recommendedName>
        <fullName evidence="10">Radial spoke head protein 9 homolog</fullName>
    </recommendedName>
</protein>
<keyword evidence="6" id="KW-0206">Cytoskeleton</keyword>
<keyword evidence="4" id="KW-0282">Flagellum</keyword>
<evidence type="ECO:0000313" key="11">
    <source>
        <dbReference type="Proteomes" id="UP000186698"/>
    </source>
</evidence>
<evidence type="ECO:0000256" key="1">
    <source>
        <dbReference type="ARBA" id="ARBA00004611"/>
    </source>
</evidence>
<dbReference type="PANTHER" id="PTHR22069:SF0">
    <property type="entry name" value="RADIAL SPOKE HEAD PROTEIN 9 HOMOLOG"/>
    <property type="match status" value="1"/>
</dbReference>
<dbReference type="RefSeq" id="XP_018117602.1">
    <property type="nucleotide sequence ID" value="XM_018262113.2"/>
</dbReference>
<keyword evidence="11" id="KW-1185">Reference proteome</keyword>
<dbReference type="STRING" id="8355.A0A1L8G6T9"/>
<evidence type="ECO:0000256" key="6">
    <source>
        <dbReference type="ARBA" id="ARBA00023212"/>
    </source>
</evidence>
<evidence type="ECO:0000256" key="9">
    <source>
        <dbReference type="ARBA" id="ARBA00038319"/>
    </source>
</evidence>
<dbReference type="GO" id="GO:0001534">
    <property type="term" value="C:radial spoke"/>
    <property type="evidence" value="ECO:0007669"/>
    <property type="project" value="InterPro"/>
</dbReference>
<evidence type="ECO:0000313" key="13">
    <source>
        <dbReference type="Xenbase" id="XB-GENE-6255005"/>
    </source>
</evidence>
<dbReference type="InterPro" id="IPR006802">
    <property type="entry name" value="Radial_spoke"/>
</dbReference>
<dbReference type="GeneID" id="734848"/>
<dbReference type="Bgee" id="734848">
    <property type="expression patterns" value="Expressed in testis and 19 other cell types or tissues"/>
</dbReference>
<name>A0A1L8G6T9_XENLA</name>
<dbReference type="AlphaFoldDB" id="A0A1L8G6T9"/>
<dbReference type="GO" id="GO:0005930">
    <property type="term" value="C:axoneme"/>
    <property type="evidence" value="ECO:0000318"/>
    <property type="project" value="GO_Central"/>
</dbReference>
<dbReference type="GO" id="GO:0060294">
    <property type="term" value="P:cilium movement involved in cell motility"/>
    <property type="evidence" value="ECO:0000318"/>
    <property type="project" value="GO_Central"/>
</dbReference>
<proteinExistence type="inferred from homology"/>
<evidence type="ECO:0000256" key="10">
    <source>
        <dbReference type="ARBA" id="ARBA00041080"/>
    </source>
</evidence>
<keyword evidence="3" id="KW-0970">Cilium biogenesis/degradation</keyword>
<reference evidence="12" key="1">
    <citation type="submission" date="2025-08" db="UniProtKB">
        <authorList>
            <consortium name="RefSeq"/>
        </authorList>
    </citation>
    <scope>IDENTIFICATION</scope>
    <source>
        <strain evidence="12">J_2021</strain>
        <tissue evidence="12">Erythrocytes</tissue>
    </source>
</reference>
<sequence>MEAESLALSLELVSGSGLGLSPEQCAALRSSLLLLQRDLRLCRVRLWGKVLGVRGDYVIAQGNEGPDLLQGRKSFYSLNYVDWCLLPPATDSLIAETQVVKGRFIGDPAHEYEHIIRRKSGEGESADEEELITHIKEEARLTGTIAMIDKEAAVAPRGAYIKNPVGQVVVNHSFRGLEVSEAKKLSSYFHFTPSLNPKKRSLLEKAALDPSIDFLDSLEHDIPRGSWGLQFEQGNSVLILRSLLWLGMTFYHVPLTPLHGFLYIGTGERNLDLPFMI</sequence>
<dbReference type="PaxDb" id="8355-A0A1L8G6T9"/>
<comment type="subcellular location">
    <subcellularLocation>
        <location evidence="8">Cell projection</location>
        <location evidence="8">Kinocilium</location>
    </subcellularLocation>
    <subcellularLocation>
        <location evidence="1">Cytoplasm</location>
        <location evidence="1">Cytoskeleton</location>
        <location evidence="1">Flagellum axoneme</location>
    </subcellularLocation>
</comment>
<dbReference type="AGR" id="Xenbase:XB-GENE-6255005"/>
<evidence type="ECO:0000256" key="5">
    <source>
        <dbReference type="ARBA" id="ARBA00023069"/>
    </source>
</evidence>
<dbReference type="Proteomes" id="UP000186698">
    <property type="component" value="Chromosome 5L"/>
</dbReference>
<dbReference type="Pfam" id="PF04712">
    <property type="entry name" value="Radial_spoke"/>
    <property type="match status" value="1"/>
</dbReference>
<keyword evidence="7" id="KW-0966">Cell projection</keyword>
<dbReference type="InterPro" id="IPR055316">
    <property type="entry name" value="RSP9"/>
</dbReference>
<evidence type="ECO:0000256" key="7">
    <source>
        <dbReference type="ARBA" id="ARBA00023273"/>
    </source>
</evidence>
<gene>
    <name evidence="12 13" type="primary">rsph9.L</name>
</gene>
<organism evidence="11 12">
    <name type="scientific">Xenopus laevis</name>
    <name type="common">African clawed frog</name>
    <dbReference type="NCBI Taxonomy" id="8355"/>
    <lineage>
        <taxon>Eukaryota</taxon>
        <taxon>Metazoa</taxon>
        <taxon>Chordata</taxon>
        <taxon>Craniata</taxon>
        <taxon>Vertebrata</taxon>
        <taxon>Euteleostomi</taxon>
        <taxon>Amphibia</taxon>
        <taxon>Batrachia</taxon>
        <taxon>Anura</taxon>
        <taxon>Pipoidea</taxon>
        <taxon>Pipidae</taxon>
        <taxon>Xenopodinae</taxon>
        <taxon>Xenopus</taxon>
        <taxon>Xenopus</taxon>
    </lineage>
</organism>